<dbReference type="RefSeq" id="WP_044218965.1">
    <property type="nucleotide sequence ID" value="NZ_JBKAGJ010000017.1"/>
</dbReference>
<dbReference type="OrthoDB" id="9887488at2"/>
<proteinExistence type="predicted"/>
<reference evidence="1 2" key="1">
    <citation type="journal article" date="2014" name="Int. J. Syst. Evol. Microbiol.">
        <title>Phaeodactylibacter xiamenensis gen. nov., sp. nov., a member of the family Saprospiraceae isolated from the marine alga Phaeodactylum tricornutum.</title>
        <authorList>
            <person name="Chen Z.Jr."/>
            <person name="Lei X."/>
            <person name="Lai Q."/>
            <person name="Li Y."/>
            <person name="Zhang B."/>
            <person name="Zhang J."/>
            <person name="Zhang H."/>
            <person name="Yang L."/>
            <person name="Zheng W."/>
            <person name="Tian Y."/>
            <person name="Yu Z."/>
            <person name="Xu H.Jr."/>
            <person name="Zheng T."/>
        </authorList>
    </citation>
    <scope>NUCLEOTIDE SEQUENCE [LARGE SCALE GENOMIC DNA]</scope>
    <source>
        <strain evidence="1 2">KD52</strain>
    </source>
</reference>
<accession>A0A098S8C5</accession>
<comment type="caution">
    <text evidence="1">The sequence shown here is derived from an EMBL/GenBank/DDBJ whole genome shotgun (WGS) entry which is preliminary data.</text>
</comment>
<dbReference type="AlphaFoldDB" id="A0A098S8C5"/>
<dbReference type="STRING" id="1524460.IX84_09235"/>
<keyword evidence="2" id="KW-1185">Reference proteome</keyword>
<organism evidence="1 2">
    <name type="scientific">Phaeodactylibacter xiamenensis</name>
    <dbReference type="NCBI Taxonomy" id="1524460"/>
    <lineage>
        <taxon>Bacteria</taxon>
        <taxon>Pseudomonadati</taxon>
        <taxon>Bacteroidota</taxon>
        <taxon>Saprospiria</taxon>
        <taxon>Saprospirales</taxon>
        <taxon>Haliscomenobacteraceae</taxon>
        <taxon>Phaeodactylibacter</taxon>
    </lineage>
</organism>
<dbReference type="Proteomes" id="UP000029736">
    <property type="component" value="Unassembled WGS sequence"/>
</dbReference>
<evidence type="ECO:0000313" key="2">
    <source>
        <dbReference type="Proteomes" id="UP000029736"/>
    </source>
</evidence>
<protein>
    <submittedName>
        <fullName evidence="1">Uncharacterized protein</fullName>
    </submittedName>
</protein>
<dbReference type="EMBL" id="JPOS01000019">
    <property type="protein sequence ID" value="KGE88366.1"/>
    <property type="molecule type" value="Genomic_DNA"/>
</dbReference>
<evidence type="ECO:0000313" key="1">
    <source>
        <dbReference type="EMBL" id="KGE88366.1"/>
    </source>
</evidence>
<gene>
    <name evidence="1" type="ORF">IX84_09235</name>
</gene>
<sequence length="86" mass="9715">MVSLFVDKQTDKPTMELYQVIEGFQLPEDINISINNTRDAESGLLFKDGKLVDISLANCYTLEDMITELIRLMGEYAVPKPSDETV</sequence>
<name>A0A098S8C5_9BACT</name>